<evidence type="ECO:0000313" key="1">
    <source>
        <dbReference type="EMBL" id="KMU83223.1"/>
    </source>
</evidence>
<dbReference type="Gene3D" id="3.20.20.80">
    <property type="entry name" value="Glycosidases"/>
    <property type="match status" value="1"/>
</dbReference>
<dbReference type="SUPFAM" id="SSF51445">
    <property type="entry name" value="(Trans)glycosidases"/>
    <property type="match status" value="1"/>
</dbReference>
<accession>A0A0J8U862</accession>
<dbReference type="STRING" id="396776.A0A0J8U862"/>
<sequence>MSLDGIIRLIDRLKSDFGDEFIITLAPVATAMVHGLRHLSGFDYRALETARGSKISWYNVQFYNGWGQCCMRASTIPSYIKAGRRRGSL</sequence>
<dbReference type="OrthoDB" id="3012298at2759"/>
<dbReference type="Proteomes" id="UP000054563">
    <property type="component" value="Unassembled WGS sequence"/>
</dbReference>
<dbReference type="EMBL" id="DS016982">
    <property type="protein sequence ID" value="KMU83223.1"/>
    <property type="molecule type" value="Genomic_DNA"/>
</dbReference>
<name>A0A0J8U862_COCIT</name>
<proteinExistence type="predicted"/>
<dbReference type="AlphaFoldDB" id="A0A0J8U862"/>
<organism evidence="1 2">
    <name type="scientific">Coccidioides immitis H538.4</name>
    <dbReference type="NCBI Taxonomy" id="396776"/>
    <lineage>
        <taxon>Eukaryota</taxon>
        <taxon>Fungi</taxon>
        <taxon>Dikarya</taxon>
        <taxon>Ascomycota</taxon>
        <taxon>Pezizomycotina</taxon>
        <taxon>Eurotiomycetes</taxon>
        <taxon>Eurotiomycetidae</taxon>
        <taxon>Onygenales</taxon>
        <taxon>Onygenaceae</taxon>
        <taxon>Coccidioides</taxon>
    </lineage>
</organism>
<evidence type="ECO:0008006" key="3">
    <source>
        <dbReference type="Google" id="ProtNLM"/>
    </source>
</evidence>
<evidence type="ECO:0000313" key="2">
    <source>
        <dbReference type="Proteomes" id="UP000054563"/>
    </source>
</evidence>
<protein>
    <recommendedName>
        <fullName evidence="3">Chitinase</fullName>
    </recommendedName>
</protein>
<gene>
    <name evidence="1" type="ORF">CIHG_01005</name>
</gene>
<dbReference type="VEuPathDB" id="FungiDB:CIHG_01005"/>
<dbReference type="InterPro" id="IPR017853">
    <property type="entry name" value="GH"/>
</dbReference>
<reference evidence="2" key="1">
    <citation type="journal article" date="2010" name="Genome Res.">
        <title>Population genomic sequencing of Coccidioides fungi reveals recent hybridization and transposon control.</title>
        <authorList>
            <person name="Neafsey D.E."/>
            <person name="Barker B.M."/>
            <person name="Sharpton T.J."/>
            <person name="Stajich J.E."/>
            <person name="Park D.J."/>
            <person name="Whiston E."/>
            <person name="Hung C.-Y."/>
            <person name="McMahan C."/>
            <person name="White J."/>
            <person name="Sykes S."/>
            <person name="Heiman D."/>
            <person name="Young S."/>
            <person name="Zeng Q."/>
            <person name="Abouelleil A."/>
            <person name="Aftuck L."/>
            <person name="Bessette D."/>
            <person name="Brown A."/>
            <person name="FitzGerald M."/>
            <person name="Lui A."/>
            <person name="Macdonald J.P."/>
            <person name="Priest M."/>
            <person name="Orbach M.J."/>
            <person name="Galgiani J.N."/>
            <person name="Kirkland T.N."/>
            <person name="Cole G.T."/>
            <person name="Birren B.W."/>
            <person name="Henn M.R."/>
            <person name="Taylor J.W."/>
            <person name="Rounsley S.D."/>
        </authorList>
    </citation>
    <scope>NUCLEOTIDE SEQUENCE [LARGE SCALE GENOMIC DNA]</scope>
    <source>
        <strain evidence="2">H538.4</strain>
    </source>
</reference>